<dbReference type="CTD" id="11054"/>
<dbReference type="Ensembl" id="ENSSPAT00000016653.1">
    <property type="protein sequence ID" value="ENSSPAP00000016390.1"/>
    <property type="gene ID" value="ENSSPAG00000012357.1"/>
</dbReference>
<dbReference type="RefSeq" id="XP_008280104.1">
    <property type="nucleotide sequence ID" value="XM_008281882.1"/>
</dbReference>
<evidence type="ECO:0000256" key="1">
    <source>
        <dbReference type="ARBA" id="ARBA00010365"/>
    </source>
</evidence>
<dbReference type="GO" id="GO:0016020">
    <property type="term" value="C:membrane"/>
    <property type="evidence" value="ECO:0007669"/>
    <property type="project" value="InterPro"/>
</dbReference>
<protein>
    <submittedName>
        <fullName evidence="4 6">Opioid growth factor receptor-like protein 1</fullName>
    </submittedName>
</protein>
<evidence type="ECO:0000259" key="3">
    <source>
        <dbReference type="Pfam" id="PF04664"/>
    </source>
</evidence>
<feature type="compositionally biased region" description="Acidic residues" evidence="2">
    <location>
        <begin position="1"/>
        <end position="23"/>
    </location>
</feature>
<gene>
    <name evidence="6" type="primary">LOC103357351</name>
</gene>
<feature type="region of interest" description="Disordered" evidence="2">
    <location>
        <begin position="285"/>
        <end position="559"/>
    </location>
</feature>
<feature type="compositionally biased region" description="Polar residues" evidence="2">
    <location>
        <begin position="547"/>
        <end position="559"/>
    </location>
</feature>
<evidence type="ECO:0000313" key="5">
    <source>
        <dbReference type="Proteomes" id="UP000694891"/>
    </source>
</evidence>
<dbReference type="STRING" id="144197.ENSSPAP00000016390"/>
<feature type="region of interest" description="Disordered" evidence="2">
    <location>
        <begin position="1"/>
        <end position="37"/>
    </location>
</feature>
<dbReference type="PANTHER" id="PTHR14015:SF1">
    <property type="entry name" value="OPIOID GROWTH FACTOR RECEPTOR"/>
    <property type="match status" value="1"/>
</dbReference>
<feature type="compositionally biased region" description="Basic and acidic residues" evidence="2">
    <location>
        <begin position="428"/>
        <end position="441"/>
    </location>
</feature>
<name>A0A3B5A6L2_9TELE</name>
<feature type="compositionally biased region" description="Polar residues" evidence="2">
    <location>
        <begin position="385"/>
        <end position="396"/>
    </location>
</feature>
<feature type="compositionally biased region" description="Polar residues" evidence="2">
    <location>
        <begin position="514"/>
        <end position="523"/>
    </location>
</feature>
<accession>A0A3B5A6L2</accession>
<comment type="similarity">
    <text evidence="1">Belongs to the opioid growth factor receptor family.</text>
</comment>
<evidence type="ECO:0000313" key="6">
    <source>
        <dbReference type="RefSeq" id="XP_008280104.1"/>
    </source>
</evidence>
<evidence type="ECO:0000256" key="2">
    <source>
        <dbReference type="SAM" id="MobiDB-lite"/>
    </source>
</evidence>
<organism evidence="4">
    <name type="scientific">Stegastes partitus</name>
    <name type="common">bicolor damselfish</name>
    <dbReference type="NCBI Taxonomy" id="144197"/>
    <lineage>
        <taxon>Eukaryota</taxon>
        <taxon>Metazoa</taxon>
        <taxon>Chordata</taxon>
        <taxon>Craniata</taxon>
        <taxon>Vertebrata</taxon>
        <taxon>Euteleostomi</taxon>
        <taxon>Actinopterygii</taxon>
        <taxon>Neopterygii</taxon>
        <taxon>Teleostei</taxon>
        <taxon>Neoteleostei</taxon>
        <taxon>Acanthomorphata</taxon>
        <taxon>Ovalentaria</taxon>
        <taxon>Pomacentridae</taxon>
        <taxon>Stegastes</taxon>
    </lineage>
</organism>
<dbReference type="OrthoDB" id="9030204at2759"/>
<dbReference type="InterPro" id="IPR039574">
    <property type="entry name" value="OGFr"/>
</dbReference>
<dbReference type="Proteomes" id="UP000694891">
    <property type="component" value="Unplaced"/>
</dbReference>
<reference evidence="6" key="2">
    <citation type="submission" date="2025-04" db="UniProtKB">
        <authorList>
            <consortium name="RefSeq"/>
        </authorList>
    </citation>
    <scope>IDENTIFICATION</scope>
</reference>
<proteinExistence type="inferred from homology"/>
<dbReference type="AlphaFoldDB" id="A0A3B5A6L2"/>
<feature type="compositionally biased region" description="Basic and acidic residues" evidence="2">
    <location>
        <begin position="329"/>
        <end position="353"/>
    </location>
</feature>
<dbReference type="GO" id="GO:0140625">
    <property type="term" value="F:opioid growth factor receptor activity"/>
    <property type="evidence" value="ECO:0007669"/>
    <property type="project" value="InterPro"/>
</dbReference>
<dbReference type="GeneTree" id="ENSGT00390000018730"/>
<evidence type="ECO:0000313" key="4">
    <source>
        <dbReference type="Ensembl" id="ENSSPAP00000016390.1"/>
    </source>
</evidence>
<feature type="compositionally biased region" description="Basic and acidic residues" evidence="2">
    <location>
        <begin position="27"/>
        <end position="37"/>
    </location>
</feature>
<dbReference type="InterPro" id="IPR006757">
    <property type="entry name" value="OGF_rcpt"/>
</dbReference>
<reference evidence="4" key="1">
    <citation type="submission" date="2023-09" db="UniProtKB">
        <authorList>
            <consortium name="Ensembl"/>
        </authorList>
    </citation>
    <scope>IDENTIFICATION</scope>
</reference>
<sequence>MEDDCVCEYDSTWDTESDGDDPAGDSQTRRSSQDKNKSGWALVTWHHTPRNMRAAKDMQNYRRGYPNLTDDECSEDKMNNLQFYLNKFPSAPDDVYIESFLKEWKNDYKRLERVHSYIQWLFPLREPGVNYMASELTKKEIEAFKKNEDAKRRLVESYELMLGFYGIRLVNKETGEVKRAENWKERFGNLERNMHNNLRITRILKSLGELGFEHYQAPLVRFFLEETLVKKTLSSVKRSVLDYFLFAVLDKQKRQELVRFAYLHFEPKDKFVWCPRKIQKQFRKAEKRADAVGNGDGKDDVCSRGKSKDGETAVQQKEDGLDNVAKPQKGTDKTATKDKSKLSEASPEKKTEAEAVGNGSVETDVNSEILGNGNDSADDVHEMDQSPSPDTATTKTEPCADSEQKCTNNVKDTIQEADNIMQTDGDIETEKPPKKKREDNKVLPSNGSTGDLASGQMEEKAVANKATGQTSPSVQTPLKTSKHSPSLSSEREEKIPRTDFNQVPDKKEEEETSQENVSATNGSLVKADKGADQQTNGKESEDIDMESNPSSSDQNVGNS</sequence>
<dbReference type="Pfam" id="PF04664">
    <property type="entry name" value="OGFr_N"/>
    <property type="match status" value="1"/>
</dbReference>
<feature type="compositionally biased region" description="Basic and acidic residues" evidence="2">
    <location>
        <begin position="285"/>
        <end position="320"/>
    </location>
</feature>
<keyword evidence="5" id="KW-1185">Reference proteome</keyword>
<dbReference type="PANTHER" id="PTHR14015">
    <property type="entry name" value="OPIOID GROWTH FACTOR RECEPTOR OGFR ZETA-TYPE OPIOID RECEPTOR"/>
    <property type="match status" value="1"/>
</dbReference>
<feature type="compositionally biased region" description="Polar residues" evidence="2">
    <location>
        <begin position="466"/>
        <end position="488"/>
    </location>
</feature>
<feature type="domain" description="Opioid growth factor receptor (OGFr) conserved" evidence="3">
    <location>
        <begin position="75"/>
        <end position="277"/>
    </location>
</feature>